<dbReference type="EMBL" id="DF837392">
    <property type="protein sequence ID" value="GAN11847.1"/>
    <property type="molecule type" value="Genomic_DNA"/>
</dbReference>
<dbReference type="PANTHER" id="PTHR46974:SF1">
    <property type="entry name" value="MITOCHONDRIAL GTP_GDP CARRIER PROTEIN 1"/>
    <property type="match status" value="1"/>
</dbReference>
<protein>
    <submittedName>
        <fullName evidence="1">Uncharacterized protein</fullName>
    </submittedName>
</protein>
<dbReference type="PANTHER" id="PTHR46974">
    <property type="entry name" value="MITOCHONDRIAL GTP/GDP CARRIER PROTEIN 1"/>
    <property type="match status" value="1"/>
</dbReference>
<sequence length="68" mass="7260">MSPPIASGQSESGKARFAGSASSGILELIIFHPVDTVAKRLMSNQNKLWISGRAFAENKAAVNQVVFK</sequence>
<feature type="non-terminal residue" evidence="1">
    <location>
        <position position="68"/>
    </location>
</feature>
<dbReference type="InterPro" id="IPR053042">
    <property type="entry name" value="Mito_GTP/GDP_Carrier"/>
</dbReference>
<keyword evidence="2" id="KW-1185">Reference proteome</keyword>
<dbReference type="AlphaFoldDB" id="A0A0C9N703"/>
<dbReference type="Proteomes" id="UP000053815">
    <property type="component" value="Unassembled WGS sequence"/>
</dbReference>
<dbReference type="OrthoDB" id="409947at2759"/>
<dbReference type="GO" id="GO:0005739">
    <property type="term" value="C:mitochondrion"/>
    <property type="evidence" value="ECO:0007669"/>
    <property type="project" value="TreeGrafter"/>
</dbReference>
<reference evidence="1" key="1">
    <citation type="submission" date="2014-09" db="EMBL/GenBank/DDBJ databases">
        <title>Draft genome sequence of an oleaginous Mucoromycotina fungus Mucor ambiguus NBRC6742.</title>
        <authorList>
            <person name="Takeda I."/>
            <person name="Yamane N."/>
            <person name="Morita T."/>
            <person name="Tamano K."/>
            <person name="Machida M."/>
            <person name="Baker S."/>
            <person name="Koike H."/>
        </authorList>
    </citation>
    <scope>NUCLEOTIDE SEQUENCE</scope>
    <source>
        <strain evidence="1">NBRC 6742</strain>
    </source>
</reference>
<evidence type="ECO:0000313" key="1">
    <source>
        <dbReference type="EMBL" id="GAN11847.1"/>
    </source>
</evidence>
<evidence type="ECO:0000313" key="2">
    <source>
        <dbReference type="Proteomes" id="UP000053815"/>
    </source>
</evidence>
<dbReference type="GO" id="GO:0001409">
    <property type="term" value="F:guanine nucleotide transmembrane transporter activity"/>
    <property type="evidence" value="ECO:0007669"/>
    <property type="project" value="TreeGrafter"/>
</dbReference>
<name>A0A0C9N703_9FUNG</name>
<organism evidence="1">
    <name type="scientific">Mucor ambiguus</name>
    <dbReference type="NCBI Taxonomy" id="91626"/>
    <lineage>
        <taxon>Eukaryota</taxon>
        <taxon>Fungi</taxon>
        <taxon>Fungi incertae sedis</taxon>
        <taxon>Mucoromycota</taxon>
        <taxon>Mucoromycotina</taxon>
        <taxon>Mucoromycetes</taxon>
        <taxon>Mucorales</taxon>
        <taxon>Mucorineae</taxon>
        <taxon>Mucoraceae</taxon>
        <taxon>Mucor</taxon>
    </lineage>
</organism>
<accession>A0A0C9N703</accession>
<proteinExistence type="predicted"/>
<gene>
    <name evidence="1" type="ORF">MAM1_1103d11460</name>
</gene>